<protein>
    <submittedName>
        <fullName evidence="1">Aldo/keto reductase</fullName>
    </submittedName>
</protein>
<name>A0ACB8BY11_9AGAM</name>
<sequence>MNPSPPSPFPRLPLSMTSPLIKLNNGETIPAVGLGTWQSKPNEVSRAVEEALRKGYRHIDCAWAYGNEKEVGEGLRASGVPRSEVFITSKLWGTYHSRVEECLDQTLANLGTDYLDLYLIHWPVAMNPNGNHPVFPTRPNGNRDIDESWELKDTWKGMEAMVKKGKVKSIGASNFSEKMLDKILPTAEIIPAVDQLELHLYNPQLKLLEYLKSKTIVPQAYSPLGSTNSPLLANETASEIAKKYGLQTSDVLLGYLLAKDVVVLPKSVTPSRIESNFTGALAAFQKLTPEDVAVLDGVAAGGKQKRLIMPPWGIDLGFDNW</sequence>
<accession>A0ACB8BY11</accession>
<evidence type="ECO:0000313" key="1">
    <source>
        <dbReference type="EMBL" id="KAH7929956.1"/>
    </source>
</evidence>
<organism evidence="1 2">
    <name type="scientific">Leucogyrophana mollusca</name>
    <dbReference type="NCBI Taxonomy" id="85980"/>
    <lineage>
        <taxon>Eukaryota</taxon>
        <taxon>Fungi</taxon>
        <taxon>Dikarya</taxon>
        <taxon>Basidiomycota</taxon>
        <taxon>Agaricomycotina</taxon>
        <taxon>Agaricomycetes</taxon>
        <taxon>Agaricomycetidae</taxon>
        <taxon>Boletales</taxon>
        <taxon>Boletales incertae sedis</taxon>
        <taxon>Leucogyrophana</taxon>
    </lineage>
</organism>
<gene>
    <name evidence="1" type="ORF">BV22DRAFT_1079913</name>
</gene>
<reference evidence="1" key="1">
    <citation type="journal article" date="2021" name="New Phytol.">
        <title>Evolutionary innovations through gain and loss of genes in the ectomycorrhizal Boletales.</title>
        <authorList>
            <person name="Wu G."/>
            <person name="Miyauchi S."/>
            <person name="Morin E."/>
            <person name="Kuo A."/>
            <person name="Drula E."/>
            <person name="Varga T."/>
            <person name="Kohler A."/>
            <person name="Feng B."/>
            <person name="Cao Y."/>
            <person name="Lipzen A."/>
            <person name="Daum C."/>
            <person name="Hundley H."/>
            <person name="Pangilinan J."/>
            <person name="Johnson J."/>
            <person name="Barry K."/>
            <person name="LaButti K."/>
            <person name="Ng V."/>
            <person name="Ahrendt S."/>
            <person name="Min B."/>
            <person name="Choi I.G."/>
            <person name="Park H."/>
            <person name="Plett J.M."/>
            <person name="Magnuson J."/>
            <person name="Spatafora J.W."/>
            <person name="Nagy L.G."/>
            <person name="Henrissat B."/>
            <person name="Grigoriev I.V."/>
            <person name="Yang Z.L."/>
            <person name="Xu J."/>
            <person name="Martin F.M."/>
        </authorList>
    </citation>
    <scope>NUCLEOTIDE SEQUENCE</scope>
    <source>
        <strain evidence="1">KUC20120723A-06</strain>
    </source>
</reference>
<dbReference type="Proteomes" id="UP000790709">
    <property type="component" value="Unassembled WGS sequence"/>
</dbReference>
<feature type="non-terminal residue" evidence="1">
    <location>
        <position position="321"/>
    </location>
</feature>
<dbReference type="EMBL" id="MU266336">
    <property type="protein sequence ID" value="KAH7929956.1"/>
    <property type="molecule type" value="Genomic_DNA"/>
</dbReference>
<proteinExistence type="predicted"/>
<evidence type="ECO:0000313" key="2">
    <source>
        <dbReference type="Proteomes" id="UP000790709"/>
    </source>
</evidence>
<comment type="caution">
    <text evidence="1">The sequence shown here is derived from an EMBL/GenBank/DDBJ whole genome shotgun (WGS) entry which is preliminary data.</text>
</comment>
<keyword evidence="2" id="KW-1185">Reference proteome</keyword>